<proteinExistence type="inferred from homology"/>
<dbReference type="EMBL" id="MU005767">
    <property type="protein sequence ID" value="KAF2711449.1"/>
    <property type="molecule type" value="Genomic_DNA"/>
</dbReference>
<gene>
    <name evidence="5" type="ORF">K504DRAFT_465205</name>
</gene>
<evidence type="ECO:0000256" key="1">
    <source>
        <dbReference type="ARBA" id="ARBA00004685"/>
    </source>
</evidence>
<accession>A0A6G1KF19</accession>
<keyword evidence="4" id="KW-0812">Transmembrane</keyword>
<dbReference type="Pfam" id="PF11807">
    <property type="entry name" value="UstYa"/>
    <property type="match status" value="1"/>
</dbReference>
<dbReference type="GO" id="GO:0043386">
    <property type="term" value="P:mycotoxin biosynthetic process"/>
    <property type="evidence" value="ECO:0007669"/>
    <property type="project" value="InterPro"/>
</dbReference>
<sequence>MTREYVYGKLGQTEEANISDSDSSLELNSSPARRFLSRYRNAFNYLLVALLLIASFFTGFFIHPVASTSNLPNGHSAHEGATKEAGNTRAFLPQFSHRIERFVLNDSFHDPPSRDVTAAWTSLIPKGQGAIHLPVSNEYENNIYNIAVFHGMHCLYTLRQSFFAFHQMATASPQIDRPAYETAYMLKHGSHCIEYIRQQLMCRPDLTLEPIDLETGSPKDWDVERVCVDWDEVSEWAVQERSNDEMGIV</sequence>
<dbReference type="PANTHER" id="PTHR33365:SF11">
    <property type="entry name" value="TAT PATHWAY SIGNAL SEQUENCE"/>
    <property type="match status" value="1"/>
</dbReference>
<keyword evidence="4" id="KW-0472">Membrane</keyword>
<keyword evidence="2" id="KW-0560">Oxidoreductase</keyword>
<protein>
    <recommendedName>
        <fullName evidence="7">Tat pathway signal sequence</fullName>
    </recommendedName>
</protein>
<evidence type="ECO:0000256" key="4">
    <source>
        <dbReference type="SAM" id="Phobius"/>
    </source>
</evidence>
<keyword evidence="6" id="KW-1185">Reference proteome</keyword>
<evidence type="ECO:0000313" key="6">
    <source>
        <dbReference type="Proteomes" id="UP000799428"/>
    </source>
</evidence>
<dbReference type="GO" id="GO:0016491">
    <property type="term" value="F:oxidoreductase activity"/>
    <property type="evidence" value="ECO:0007669"/>
    <property type="project" value="UniProtKB-KW"/>
</dbReference>
<organism evidence="5 6">
    <name type="scientific">Pleomassaria siparia CBS 279.74</name>
    <dbReference type="NCBI Taxonomy" id="1314801"/>
    <lineage>
        <taxon>Eukaryota</taxon>
        <taxon>Fungi</taxon>
        <taxon>Dikarya</taxon>
        <taxon>Ascomycota</taxon>
        <taxon>Pezizomycotina</taxon>
        <taxon>Dothideomycetes</taxon>
        <taxon>Pleosporomycetidae</taxon>
        <taxon>Pleosporales</taxon>
        <taxon>Pleomassariaceae</taxon>
        <taxon>Pleomassaria</taxon>
    </lineage>
</organism>
<evidence type="ECO:0000256" key="3">
    <source>
        <dbReference type="ARBA" id="ARBA00035112"/>
    </source>
</evidence>
<feature type="transmembrane region" description="Helical" evidence="4">
    <location>
        <begin position="42"/>
        <end position="62"/>
    </location>
</feature>
<dbReference type="OrthoDB" id="3687641at2759"/>
<name>A0A6G1KF19_9PLEO</name>
<comment type="pathway">
    <text evidence="1">Mycotoxin biosynthesis.</text>
</comment>
<comment type="similarity">
    <text evidence="3">Belongs to the ustYa family.</text>
</comment>
<dbReference type="Proteomes" id="UP000799428">
    <property type="component" value="Unassembled WGS sequence"/>
</dbReference>
<evidence type="ECO:0000313" key="5">
    <source>
        <dbReference type="EMBL" id="KAF2711449.1"/>
    </source>
</evidence>
<evidence type="ECO:0000256" key="2">
    <source>
        <dbReference type="ARBA" id="ARBA00023002"/>
    </source>
</evidence>
<dbReference type="AlphaFoldDB" id="A0A6G1KF19"/>
<reference evidence="5" key="1">
    <citation type="journal article" date="2020" name="Stud. Mycol.">
        <title>101 Dothideomycetes genomes: a test case for predicting lifestyles and emergence of pathogens.</title>
        <authorList>
            <person name="Haridas S."/>
            <person name="Albert R."/>
            <person name="Binder M."/>
            <person name="Bloem J."/>
            <person name="Labutti K."/>
            <person name="Salamov A."/>
            <person name="Andreopoulos B."/>
            <person name="Baker S."/>
            <person name="Barry K."/>
            <person name="Bills G."/>
            <person name="Bluhm B."/>
            <person name="Cannon C."/>
            <person name="Castanera R."/>
            <person name="Culley D."/>
            <person name="Daum C."/>
            <person name="Ezra D."/>
            <person name="Gonzalez J."/>
            <person name="Henrissat B."/>
            <person name="Kuo A."/>
            <person name="Liang C."/>
            <person name="Lipzen A."/>
            <person name="Lutzoni F."/>
            <person name="Magnuson J."/>
            <person name="Mondo S."/>
            <person name="Nolan M."/>
            <person name="Ohm R."/>
            <person name="Pangilinan J."/>
            <person name="Park H.-J."/>
            <person name="Ramirez L."/>
            <person name="Alfaro M."/>
            <person name="Sun H."/>
            <person name="Tritt A."/>
            <person name="Yoshinaga Y."/>
            <person name="Zwiers L.-H."/>
            <person name="Turgeon B."/>
            <person name="Goodwin S."/>
            <person name="Spatafora J."/>
            <person name="Crous P."/>
            <person name="Grigoriev I."/>
        </authorList>
    </citation>
    <scope>NUCLEOTIDE SEQUENCE</scope>
    <source>
        <strain evidence="5">CBS 279.74</strain>
    </source>
</reference>
<dbReference type="PANTHER" id="PTHR33365">
    <property type="entry name" value="YALI0B05434P"/>
    <property type="match status" value="1"/>
</dbReference>
<keyword evidence="4" id="KW-1133">Transmembrane helix</keyword>
<dbReference type="InterPro" id="IPR021765">
    <property type="entry name" value="UstYa-like"/>
</dbReference>
<evidence type="ECO:0008006" key="7">
    <source>
        <dbReference type="Google" id="ProtNLM"/>
    </source>
</evidence>